<organism evidence="1 2">
    <name type="scientific">Legionella fallonii LLAP-10</name>
    <dbReference type="NCBI Taxonomy" id="1212491"/>
    <lineage>
        <taxon>Bacteria</taxon>
        <taxon>Pseudomonadati</taxon>
        <taxon>Pseudomonadota</taxon>
        <taxon>Gammaproteobacteria</taxon>
        <taxon>Legionellales</taxon>
        <taxon>Legionellaceae</taxon>
        <taxon>Legionella</taxon>
    </lineage>
</organism>
<proteinExistence type="predicted"/>
<reference evidence="2" key="1">
    <citation type="submission" date="2014-09" db="EMBL/GenBank/DDBJ databases">
        <authorList>
            <person name="Gomez-Valero L."/>
        </authorList>
    </citation>
    <scope>NUCLEOTIDE SEQUENCE [LARGE SCALE GENOMIC DNA]</scope>
    <source>
        <strain evidence="2">ATCC700992</strain>
    </source>
</reference>
<name>A0A098G8E5_9GAMM</name>
<gene>
    <name evidence="1" type="ORF">LFA_3421</name>
</gene>
<sequence>MAQNTPNILQWLIKDEYKAIAEIKYEQKQLESRLNKYVQHEKEHALFSAEIDALCNTLSQKYLDYLQIIDASITRERIELPEPDRALTWQQQYALILHLKQQLYKTVHHQEECKILKEIASLYYYFNRLSHFPPTTANNAGEHSAVFKKIFRQDNLQMWLIAVVDFCNENNVQEAELSSLFHEWTSSQLQSALDFFASPKLVDLVNALFIYKLYPDKLFKELIHPEKLVSVRTRIGLLHHQIEILEQSLYNAALQQGLKPEVDYLFHGDELPQGIMIDVDEEFRELIQLAIKSVKVKYTHESEEQVTLERLYDLGLAYKFWFNPNRLIDAAMVLQQRLVKDDIAGENKLSVFSQKMVLLYGQLTTTECLDLYGYFANNDSRYLLYTLIAINKGQPLEWLPPLSLSEKNAIAQVLQALQCVMEALRNELKIRHVATEPYGYDLEKQHIHTGRRNRDAVFRIIAIYGSETIITNNRVEELFNLIEDRIRNSGG</sequence>
<dbReference type="OrthoDB" id="5650038at2"/>
<dbReference type="KEGG" id="lfa:LFA_3421"/>
<evidence type="ECO:0000313" key="2">
    <source>
        <dbReference type="Proteomes" id="UP000032430"/>
    </source>
</evidence>
<protein>
    <submittedName>
        <fullName evidence="1">Uncharacterized protein</fullName>
    </submittedName>
</protein>
<keyword evidence="2" id="KW-1185">Reference proteome</keyword>
<dbReference type="AlphaFoldDB" id="A0A098G8E5"/>
<accession>A0A098G8E5</accession>
<evidence type="ECO:0000313" key="1">
    <source>
        <dbReference type="EMBL" id="CEG58753.1"/>
    </source>
</evidence>
<dbReference type="EMBL" id="LN614827">
    <property type="protein sequence ID" value="CEG58753.1"/>
    <property type="molecule type" value="Genomic_DNA"/>
</dbReference>
<dbReference type="HOGENOM" id="CLU_573406_0_0_6"/>
<dbReference type="RefSeq" id="WP_052674010.1">
    <property type="nucleotide sequence ID" value="NZ_LN614827.1"/>
</dbReference>
<dbReference type="Proteomes" id="UP000032430">
    <property type="component" value="Chromosome I"/>
</dbReference>